<dbReference type="STRING" id="6238.H8WH64"/>
<gene>
    <name evidence="2 4" type="ORF">CBG29117</name>
    <name evidence="2" type="ORF">CBG_29117</name>
</gene>
<proteinExistence type="predicted"/>
<reference evidence="2 3" key="1">
    <citation type="journal article" date="2003" name="PLoS Biol.">
        <title>The genome sequence of Caenorhabditis briggsae: a platform for comparative genomics.</title>
        <authorList>
            <person name="Stein L.D."/>
            <person name="Bao Z."/>
            <person name="Blasiar D."/>
            <person name="Blumenthal T."/>
            <person name="Brent M.R."/>
            <person name="Chen N."/>
            <person name="Chinwalla A."/>
            <person name="Clarke L."/>
            <person name="Clee C."/>
            <person name="Coghlan A."/>
            <person name="Coulson A."/>
            <person name="D'Eustachio P."/>
            <person name="Fitch D.H."/>
            <person name="Fulton L.A."/>
            <person name="Fulton R.E."/>
            <person name="Griffiths-Jones S."/>
            <person name="Harris T.W."/>
            <person name="Hillier L.W."/>
            <person name="Kamath R."/>
            <person name="Kuwabara P.E."/>
            <person name="Mardis E.R."/>
            <person name="Marra M.A."/>
            <person name="Miner T.L."/>
            <person name="Minx P."/>
            <person name="Mullikin J.C."/>
            <person name="Plumb R.W."/>
            <person name="Rogers J."/>
            <person name="Schein J.E."/>
            <person name="Sohrmann M."/>
            <person name="Spieth J."/>
            <person name="Stajich J.E."/>
            <person name="Wei C."/>
            <person name="Willey D."/>
            <person name="Wilson R.K."/>
            <person name="Durbin R."/>
            <person name="Waterston R.H."/>
        </authorList>
    </citation>
    <scope>NUCLEOTIDE SEQUENCE [LARGE SCALE GENOMIC DNA]</scope>
    <source>
        <strain evidence="2 3">AF16</strain>
    </source>
</reference>
<dbReference type="Gene3D" id="3.40.50.1820">
    <property type="entry name" value="alpha/beta hydrolase"/>
    <property type="match status" value="1"/>
</dbReference>
<evidence type="ECO:0000313" key="3">
    <source>
        <dbReference type="Proteomes" id="UP000008549"/>
    </source>
</evidence>
<dbReference type="SUPFAM" id="SSF53474">
    <property type="entry name" value="alpha/beta-Hydrolases"/>
    <property type="match status" value="1"/>
</dbReference>
<dbReference type="CTD" id="68920372"/>
<dbReference type="PANTHER" id="PTHR45029:SF2">
    <property type="entry name" value="CARBOXYLIC ESTER HYDROLASE"/>
    <property type="match status" value="1"/>
</dbReference>
<dbReference type="Pfam" id="PF00135">
    <property type="entry name" value="COesterase"/>
    <property type="match status" value="1"/>
</dbReference>
<reference evidence="2 3" key="2">
    <citation type="journal article" date="2011" name="PLoS Genet.">
        <title>Caenorhabditis briggsae recombinant inbred line genotypes reveal inter-strain incompatibility and the evolution of recombination.</title>
        <authorList>
            <person name="Ross J.A."/>
            <person name="Koboldt D.C."/>
            <person name="Staisch J.E."/>
            <person name="Chamberlin H.M."/>
            <person name="Gupta B.P."/>
            <person name="Miller R.D."/>
            <person name="Baird S.E."/>
            <person name="Haag E.S."/>
        </authorList>
    </citation>
    <scope>NUCLEOTIDE SEQUENCE [LARGE SCALE GENOMIC DNA]</scope>
    <source>
        <strain evidence="2 3">AF16</strain>
    </source>
</reference>
<dbReference type="PANTHER" id="PTHR45029">
    <property type="entry name" value="CARBOXYLIC ESTER HYDROLASE-RELATED"/>
    <property type="match status" value="1"/>
</dbReference>
<name>H8WH64_CAEBR</name>
<sequence>MGAYFSNSEAERSLKVLNATCGPVRGNIYQHVREHTDFFLIIGNQTVDGYLGIPFAKAPIGSCRYKKPVAADKWTETLDCYSYGPGCPQSGFYPC</sequence>
<dbReference type="KEGG" id="cbr:CBG_29117"/>
<dbReference type="InParanoid" id="H8WH64"/>
<dbReference type="InterPro" id="IPR002018">
    <property type="entry name" value="CarbesteraseB"/>
</dbReference>
<dbReference type="Proteomes" id="UP000008549">
    <property type="component" value="Unassembled WGS sequence"/>
</dbReference>
<dbReference type="InterPro" id="IPR043187">
    <property type="entry name" value="CM06B1-like"/>
</dbReference>
<dbReference type="InterPro" id="IPR029058">
    <property type="entry name" value="AB_hydrolase_fold"/>
</dbReference>
<dbReference type="AlphaFoldDB" id="H8WH64"/>
<keyword evidence="3" id="KW-1185">Reference proteome</keyword>
<feature type="domain" description="Carboxylesterase type B" evidence="1">
    <location>
        <begin position="15"/>
        <end position="90"/>
    </location>
</feature>
<dbReference type="RefSeq" id="XP_045100834.1">
    <property type="nucleotide sequence ID" value="XM_045237303.1"/>
</dbReference>
<dbReference type="EMBL" id="HE601320">
    <property type="protein sequence ID" value="CCG58545.1"/>
    <property type="molecule type" value="Genomic_DNA"/>
</dbReference>
<evidence type="ECO:0000313" key="2">
    <source>
        <dbReference type="EMBL" id="CCG58545.1"/>
    </source>
</evidence>
<organism evidence="2 3">
    <name type="scientific">Caenorhabditis briggsae</name>
    <dbReference type="NCBI Taxonomy" id="6238"/>
    <lineage>
        <taxon>Eukaryota</taxon>
        <taxon>Metazoa</taxon>
        <taxon>Ecdysozoa</taxon>
        <taxon>Nematoda</taxon>
        <taxon>Chromadorea</taxon>
        <taxon>Rhabditida</taxon>
        <taxon>Rhabditina</taxon>
        <taxon>Rhabditomorpha</taxon>
        <taxon>Rhabditoidea</taxon>
        <taxon>Rhabditidae</taxon>
        <taxon>Peloderinae</taxon>
        <taxon>Caenorhabditis</taxon>
    </lineage>
</organism>
<evidence type="ECO:0000313" key="4">
    <source>
        <dbReference type="WormBase" id="CBG29117"/>
    </source>
</evidence>
<dbReference type="WormBase" id="CBG29117">
    <property type="protein sequence ID" value="CBP42460"/>
    <property type="gene ID" value="WBGene00206400"/>
</dbReference>
<dbReference type="eggNOG" id="KOG1516">
    <property type="taxonomic scope" value="Eukaryota"/>
</dbReference>
<protein>
    <submittedName>
        <fullName evidence="2">Protein CBG29117</fullName>
    </submittedName>
</protein>
<evidence type="ECO:0000259" key="1">
    <source>
        <dbReference type="Pfam" id="PF00135"/>
    </source>
</evidence>
<accession>H8WH64</accession>
<dbReference type="GeneID" id="68920372"/>